<proteinExistence type="predicted"/>
<dbReference type="EMBL" id="GBXM01072053">
    <property type="protein sequence ID" value="JAH36524.1"/>
    <property type="molecule type" value="Transcribed_RNA"/>
</dbReference>
<evidence type="ECO:0000313" key="1">
    <source>
        <dbReference type="EMBL" id="JAH36524.1"/>
    </source>
</evidence>
<reference evidence="1" key="1">
    <citation type="submission" date="2014-11" db="EMBL/GenBank/DDBJ databases">
        <authorList>
            <person name="Amaro Gonzalez C."/>
        </authorList>
    </citation>
    <scope>NUCLEOTIDE SEQUENCE</scope>
</reference>
<accession>A0A0E9S514</accession>
<dbReference type="AlphaFoldDB" id="A0A0E9S514"/>
<sequence length="24" mass="3078">MLSVIVDRIPWQLWLLQHDKYFYL</sequence>
<organism evidence="1">
    <name type="scientific">Anguilla anguilla</name>
    <name type="common">European freshwater eel</name>
    <name type="synonym">Muraena anguilla</name>
    <dbReference type="NCBI Taxonomy" id="7936"/>
    <lineage>
        <taxon>Eukaryota</taxon>
        <taxon>Metazoa</taxon>
        <taxon>Chordata</taxon>
        <taxon>Craniata</taxon>
        <taxon>Vertebrata</taxon>
        <taxon>Euteleostomi</taxon>
        <taxon>Actinopterygii</taxon>
        <taxon>Neopterygii</taxon>
        <taxon>Teleostei</taxon>
        <taxon>Anguilliformes</taxon>
        <taxon>Anguillidae</taxon>
        <taxon>Anguilla</taxon>
    </lineage>
</organism>
<protein>
    <submittedName>
        <fullName evidence="1">Uncharacterized protein</fullName>
    </submittedName>
</protein>
<name>A0A0E9S514_ANGAN</name>
<reference evidence="1" key="2">
    <citation type="journal article" date="2015" name="Fish Shellfish Immunol.">
        <title>Early steps in the European eel (Anguilla anguilla)-Vibrio vulnificus interaction in the gills: Role of the RtxA13 toxin.</title>
        <authorList>
            <person name="Callol A."/>
            <person name="Pajuelo D."/>
            <person name="Ebbesson L."/>
            <person name="Teles M."/>
            <person name="MacKenzie S."/>
            <person name="Amaro C."/>
        </authorList>
    </citation>
    <scope>NUCLEOTIDE SEQUENCE</scope>
</reference>